<dbReference type="EMBL" id="PNBA02000020">
    <property type="protein sequence ID" value="KAG6389215.1"/>
    <property type="molecule type" value="Genomic_DNA"/>
</dbReference>
<dbReference type="AlphaFoldDB" id="A0A8X8W6Z3"/>
<name>A0A8X8W6Z3_SALSN</name>
<accession>A0A8X8W6Z3</accession>
<reference evidence="1" key="2">
    <citation type="submission" date="2020-08" db="EMBL/GenBank/DDBJ databases">
        <title>Plant Genome Project.</title>
        <authorList>
            <person name="Zhang R.-G."/>
        </authorList>
    </citation>
    <scope>NUCLEOTIDE SEQUENCE</scope>
    <source>
        <strain evidence="1">Huo1</strain>
        <tissue evidence="1">Leaf</tissue>
    </source>
</reference>
<keyword evidence="2" id="KW-1185">Reference proteome</keyword>
<proteinExistence type="predicted"/>
<gene>
    <name evidence="1" type="ORF">SASPL_150677</name>
</gene>
<protein>
    <submittedName>
        <fullName evidence="1">Uncharacterized protein</fullName>
    </submittedName>
</protein>
<dbReference type="Proteomes" id="UP000298416">
    <property type="component" value="Unassembled WGS sequence"/>
</dbReference>
<organism evidence="1">
    <name type="scientific">Salvia splendens</name>
    <name type="common">Scarlet sage</name>
    <dbReference type="NCBI Taxonomy" id="180675"/>
    <lineage>
        <taxon>Eukaryota</taxon>
        <taxon>Viridiplantae</taxon>
        <taxon>Streptophyta</taxon>
        <taxon>Embryophyta</taxon>
        <taxon>Tracheophyta</taxon>
        <taxon>Spermatophyta</taxon>
        <taxon>Magnoliopsida</taxon>
        <taxon>eudicotyledons</taxon>
        <taxon>Gunneridae</taxon>
        <taxon>Pentapetalae</taxon>
        <taxon>asterids</taxon>
        <taxon>lamiids</taxon>
        <taxon>Lamiales</taxon>
        <taxon>Lamiaceae</taxon>
        <taxon>Nepetoideae</taxon>
        <taxon>Mentheae</taxon>
        <taxon>Salviinae</taxon>
        <taxon>Salvia</taxon>
        <taxon>Salvia subgen. Calosphace</taxon>
        <taxon>core Calosphace</taxon>
    </lineage>
</organism>
<sequence>MTASAAMYPTGQSPIQSSHQGNLPVWPATLQGSYVPIILPPGFVPVSGLPPYQVVPVSPAASPSTQPTIGATTGSWTNRVFSLACYIFCGLLEGKYNGFTIHQCGVCQGPEYVLSAVGLPLRPVSIHFSLQLNLWTVIHLVHHFVASSLRRS</sequence>
<reference evidence="1" key="1">
    <citation type="submission" date="2018-01" db="EMBL/GenBank/DDBJ databases">
        <authorList>
            <person name="Mao J.F."/>
        </authorList>
    </citation>
    <scope>NUCLEOTIDE SEQUENCE</scope>
    <source>
        <strain evidence="1">Huo1</strain>
        <tissue evidence="1">Leaf</tissue>
    </source>
</reference>
<comment type="caution">
    <text evidence="1">The sequence shown here is derived from an EMBL/GenBank/DDBJ whole genome shotgun (WGS) entry which is preliminary data.</text>
</comment>
<evidence type="ECO:0000313" key="1">
    <source>
        <dbReference type="EMBL" id="KAG6389215.1"/>
    </source>
</evidence>
<evidence type="ECO:0000313" key="2">
    <source>
        <dbReference type="Proteomes" id="UP000298416"/>
    </source>
</evidence>